<feature type="transmembrane region" description="Helical" evidence="1">
    <location>
        <begin position="92"/>
        <end position="113"/>
    </location>
</feature>
<feature type="transmembrane region" description="Helical" evidence="1">
    <location>
        <begin position="369"/>
        <end position="388"/>
    </location>
</feature>
<keyword evidence="3" id="KW-1185">Reference proteome</keyword>
<evidence type="ECO:0000313" key="3">
    <source>
        <dbReference type="Proteomes" id="UP000078476"/>
    </source>
</evidence>
<reference evidence="2 3" key="1">
    <citation type="submission" date="2016-03" db="EMBL/GenBank/DDBJ databases">
        <authorList>
            <person name="Ploux O."/>
        </authorList>
    </citation>
    <scope>NUCLEOTIDE SEQUENCE [LARGE SCALE GENOMIC DNA]</scope>
    <source>
        <strain evidence="2 3">R-45370</strain>
    </source>
</reference>
<name>A0A177N2V5_9GAMM</name>
<feature type="transmembrane region" description="Helical" evidence="1">
    <location>
        <begin position="208"/>
        <end position="229"/>
    </location>
</feature>
<keyword evidence="1" id="KW-1133">Transmembrane helix</keyword>
<dbReference type="AlphaFoldDB" id="A0A177N2V5"/>
<protein>
    <recommendedName>
        <fullName evidence="4">O-antigen polymerase</fullName>
    </recommendedName>
</protein>
<dbReference type="Proteomes" id="UP000078476">
    <property type="component" value="Unassembled WGS sequence"/>
</dbReference>
<dbReference type="STRING" id="980561.A1359_14235"/>
<feature type="transmembrane region" description="Helical" evidence="1">
    <location>
        <begin position="337"/>
        <end position="357"/>
    </location>
</feature>
<keyword evidence="1" id="KW-0472">Membrane</keyword>
<comment type="caution">
    <text evidence="2">The sequence shown here is derived from an EMBL/GenBank/DDBJ whole genome shotgun (WGS) entry which is preliminary data.</text>
</comment>
<keyword evidence="1" id="KW-0812">Transmembrane</keyword>
<organism evidence="2 3">
    <name type="scientific">Methylomonas lenta</name>
    <dbReference type="NCBI Taxonomy" id="980561"/>
    <lineage>
        <taxon>Bacteria</taxon>
        <taxon>Pseudomonadati</taxon>
        <taxon>Pseudomonadota</taxon>
        <taxon>Gammaproteobacteria</taxon>
        <taxon>Methylococcales</taxon>
        <taxon>Methylococcaceae</taxon>
        <taxon>Methylomonas</taxon>
    </lineage>
</organism>
<dbReference type="EMBL" id="LUUI01000134">
    <property type="protein sequence ID" value="OAI11984.1"/>
    <property type="molecule type" value="Genomic_DNA"/>
</dbReference>
<feature type="transmembrane region" description="Helical" evidence="1">
    <location>
        <begin position="241"/>
        <end position="258"/>
    </location>
</feature>
<sequence length="436" mass="48649">MAAYFLLPAGLSVDVPLVPPLDKSTIPNIAAYLVCLFIKGKRVPLLPKDQMARWLMLAYVVSPFVTVLGNADPLIAGPTFIKGMELYDALSAVIRQGLFILPFLLGLAFLRAAKDHEDMLMVLAVAGLLYSLPMLLEVRLSPQLHVWIYGYFPHSFLQQMRGDGFRPVVFMGHGLLVAFSTMTSVIAATALWRTGRRVKWHSGGQATAYLMAVLLLCKSMAAFLYAVTLSPLVRYGKPKQQIRVASILVLIAMFYPVLRGLDWFPSQIIYDAASSFSPDRAQSFDFRVRNEDMLLDKANERPLFGWGSWGRNRVYHSESGKDLSVTDGRWVITIGQFGWIGLFAEFGLLALPVLLSARALRYLADRRESIVLGAVALILGINVLDLVPNNPMSPWTWLVAGALLGRYEQLLYIKRTQSASKHHLKYTRPVQDIPAH</sequence>
<accession>A0A177N2V5</accession>
<evidence type="ECO:0000256" key="1">
    <source>
        <dbReference type="SAM" id="Phobius"/>
    </source>
</evidence>
<evidence type="ECO:0000313" key="2">
    <source>
        <dbReference type="EMBL" id="OAI11984.1"/>
    </source>
</evidence>
<evidence type="ECO:0008006" key="4">
    <source>
        <dbReference type="Google" id="ProtNLM"/>
    </source>
</evidence>
<proteinExistence type="predicted"/>
<gene>
    <name evidence="2" type="ORF">A1359_14235</name>
</gene>
<feature type="transmembrane region" description="Helical" evidence="1">
    <location>
        <begin position="168"/>
        <end position="188"/>
    </location>
</feature>
<feature type="transmembrane region" description="Helical" evidence="1">
    <location>
        <begin position="51"/>
        <end position="71"/>
    </location>
</feature>